<organism evidence="1 2">
    <name type="scientific">Micromonospora orduensis</name>
    <dbReference type="NCBI Taxonomy" id="1420891"/>
    <lineage>
        <taxon>Bacteria</taxon>
        <taxon>Bacillati</taxon>
        <taxon>Actinomycetota</taxon>
        <taxon>Actinomycetes</taxon>
        <taxon>Micromonosporales</taxon>
        <taxon>Micromonosporaceae</taxon>
        <taxon>Micromonospora</taxon>
    </lineage>
</organism>
<protein>
    <submittedName>
        <fullName evidence="1">Uncharacterized protein</fullName>
    </submittedName>
</protein>
<sequence>MAQTHPTVTEVNLNVTLVSAKFRTTYGPGPAVQELVLTFADSAVPTSKFEVTVAADRARTYTG</sequence>
<evidence type="ECO:0000313" key="1">
    <source>
        <dbReference type="EMBL" id="TNH23961.1"/>
    </source>
</evidence>
<comment type="caution">
    <text evidence="1">The sequence shown here is derived from an EMBL/GenBank/DDBJ whole genome shotgun (WGS) entry which is preliminary data.</text>
</comment>
<name>A0A5C4QI38_9ACTN</name>
<proteinExistence type="predicted"/>
<reference evidence="1 2" key="1">
    <citation type="submission" date="2019-06" db="EMBL/GenBank/DDBJ databases">
        <title>Micromonospora ordensis sp. nov., isolated from deep marine sediment.</title>
        <authorList>
            <person name="Veyisoglu A."/>
            <person name="Carro L."/>
            <person name="Klenk H.-P."/>
            <person name="Sahin N."/>
        </authorList>
    </citation>
    <scope>NUCLEOTIDE SEQUENCE [LARGE SCALE GENOMIC DNA]</scope>
    <source>
        <strain evidence="1 2">S2509</strain>
    </source>
</reference>
<dbReference type="EMBL" id="VDFY01000230">
    <property type="protein sequence ID" value="TNH23961.1"/>
    <property type="molecule type" value="Genomic_DNA"/>
</dbReference>
<accession>A0A5C4QI38</accession>
<gene>
    <name evidence="1" type="ORF">FHG89_25975</name>
</gene>
<keyword evidence="2" id="KW-1185">Reference proteome</keyword>
<dbReference type="RefSeq" id="WP_139587034.1">
    <property type="nucleotide sequence ID" value="NZ_VDFY01000230.1"/>
</dbReference>
<dbReference type="AlphaFoldDB" id="A0A5C4QI38"/>
<evidence type="ECO:0000313" key="2">
    <source>
        <dbReference type="Proteomes" id="UP000306145"/>
    </source>
</evidence>
<dbReference type="Proteomes" id="UP000306145">
    <property type="component" value="Unassembled WGS sequence"/>
</dbReference>